<organism evidence="2 3">
    <name type="scientific">Sphingomonas jatrophae</name>
    <dbReference type="NCBI Taxonomy" id="1166337"/>
    <lineage>
        <taxon>Bacteria</taxon>
        <taxon>Pseudomonadati</taxon>
        <taxon>Pseudomonadota</taxon>
        <taxon>Alphaproteobacteria</taxon>
        <taxon>Sphingomonadales</taxon>
        <taxon>Sphingomonadaceae</taxon>
        <taxon>Sphingomonas</taxon>
    </lineage>
</organism>
<evidence type="ECO:0000256" key="1">
    <source>
        <dbReference type="SAM" id="MobiDB-lite"/>
    </source>
</evidence>
<dbReference type="AlphaFoldDB" id="A0A1I6KYM0"/>
<feature type="region of interest" description="Disordered" evidence="1">
    <location>
        <begin position="82"/>
        <end position="104"/>
    </location>
</feature>
<evidence type="ECO:0000313" key="3">
    <source>
        <dbReference type="Proteomes" id="UP000198824"/>
    </source>
</evidence>
<dbReference type="STRING" id="1166337.SAMN05192580_1907"/>
<reference evidence="2 3" key="1">
    <citation type="submission" date="2016-10" db="EMBL/GenBank/DDBJ databases">
        <authorList>
            <person name="de Groot N.N."/>
        </authorList>
    </citation>
    <scope>NUCLEOTIDE SEQUENCE [LARGE SCALE GENOMIC DNA]</scope>
    <source>
        <strain evidence="2 3">S5-249</strain>
    </source>
</reference>
<keyword evidence="3" id="KW-1185">Reference proteome</keyword>
<protein>
    <submittedName>
        <fullName evidence="2">Uncharacterized protein</fullName>
    </submittedName>
</protein>
<dbReference type="OrthoDB" id="7570448at2"/>
<accession>A0A1I6KYM0</accession>
<sequence length="130" mass="13814">MLLPVLLLLAAAEPEVPVDPPQRISTLVVFGDDPCPTGSNGEIVVCARRPEGERYRLPKRFRESKPAAGALSWSGTAASLDQVGRTAAGTPDSCSPVGSGGQTGCQRAFLRQAREERRMAEEEAGRVPGR</sequence>
<dbReference type="EMBL" id="FOZG01000002">
    <property type="protein sequence ID" value="SFR96030.1"/>
    <property type="molecule type" value="Genomic_DNA"/>
</dbReference>
<name>A0A1I6KYM0_9SPHN</name>
<proteinExistence type="predicted"/>
<evidence type="ECO:0000313" key="2">
    <source>
        <dbReference type="EMBL" id="SFR96030.1"/>
    </source>
</evidence>
<dbReference type="RefSeq" id="WP_093314020.1">
    <property type="nucleotide sequence ID" value="NZ_FOZG01000002.1"/>
</dbReference>
<dbReference type="Proteomes" id="UP000198824">
    <property type="component" value="Unassembled WGS sequence"/>
</dbReference>
<gene>
    <name evidence="2" type="ORF">SAMN05192580_1907</name>
</gene>